<dbReference type="OrthoDB" id="677051at2"/>
<reference evidence="1 2" key="1">
    <citation type="journal article" date="2011" name="Stand. Genomic Sci.">
        <title>Complete genome sequence of Haliscomenobacter hydrossis type strain (O).</title>
        <authorList>
            <consortium name="US DOE Joint Genome Institute (JGI-PGF)"/>
            <person name="Daligault H."/>
            <person name="Lapidus A."/>
            <person name="Zeytun A."/>
            <person name="Nolan M."/>
            <person name="Lucas S."/>
            <person name="Del Rio T.G."/>
            <person name="Tice H."/>
            <person name="Cheng J.F."/>
            <person name="Tapia R."/>
            <person name="Han C."/>
            <person name="Goodwin L."/>
            <person name="Pitluck S."/>
            <person name="Liolios K."/>
            <person name="Pagani I."/>
            <person name="Ivanova N."/>
            <person name="Huntemann M."/>
            <person name="Mavromatis K."/>
            <person name="Mikhailova N."/>
            <person name="Pati A."/>
            <person name="Chen A."/>
            <person name="Palaniappan K."/>
            <person name="Land M."/>
            <person name="Hauser L."/>
            <person name="Brambilla E.M."/>
            <person name="Rohde M."/>
            <person name="Verbarg S."/>
            <person name="Goker M."/>
            <person name="Bristow J."/>
            <person name="Eisen J.A."/>
            <person name="Markowitz V."/>
            <person name="Hugenholtz P."/>
            <person name="Kyrpides N.C."/>
            <person name="Klenk H.P."/>
            <person name="Woyke T."/>
        </authorList>
    </citation>
    <scope>NUCLEOTIDE SEQUENCE [LARGE SCALE GENOMIC DNA]</scope>
    <source>
        <strain evidence="2">ATCC 27775 / DSM 1100 / LMG 10767 / O</strain>
    </source>
</reference>
<keyword evidence="2" id="KW-1185">Reference proteome</keyword>
<accession>F4KRF8</accession>
<proteinExistence type="predicted"/>
<dbReference type="KEGG" id="hhy:Halhy_0034"/>
<dbReference type="Pfam" id="PF11009">
    <property type="entry name" value="BrxC"/>
    <property type="match status" value="1"/>
</dbReference>
<gene>
    <name evidence="1" type="ordered locus">Halhy_0034</name>
</gene>
<reference key="2">
    <citation type="submission" date="2011-04" db="EMBL/GenBank/DDBJ databases">
        <title>Complete sequence of chromosome of Haliscomenobacter hydrossis DSM 1100.</title>
        <authorList>
            <consortium name="US DOE Joint Genome Institute (JGI-PGF)"/>
            <person name="Lucas S."/>
            <person name="Han J."/>
            <person name="Lapidus A."/>
            <person name="Bruce D."/>
            <person name="Goodwin L."/>
            <person name="Pitluck S."/>
            <person name="Peters L."/>
            <person name="Kyrpides N."/>
            <person name="Mavromatis K."/>
            <person name="Ivanova N."/>
            <person name="Ovchinnikova G."/>
            <person name="Pagani I."/>
            <person name="Daligault H."/>
            <person name="Detter J.C."/>
            <person name="Han C."/>
            <person name="Land M."/>
            <person name="Hauser L."/>
            <person name="Markowitz V."/>
            <person name="Cheng J.-F."/>
            <person name="Hugenholtz P."/>
            <person name="Woyke T."/>
            <person name="Wu D."/>
            <person name="Verbarg S."/>
            <person name="Frueling A."/>
            <person name="Brambilla E."/>
            <person name="Klenk H.-P."/>
            <person name="Eisen J.A."/>
        </authorList>
    </citation>
    <scope>NUCLEOTIDE SEQUENCE</scope>
    <source>
        <strain>DSM 1100</strain>
    </source>
</reference>
<organism evidence="1 2">
    <name type="scientific">Haliscomenobacter hydrossis (strain ATCC 27775 / DSM 1100 / LMG 10767 / O)</name>
    <dbReference type="NCBI Taxonomy" id="760192"/>
    <lineage>
        <taxon>Bacteria</taxon>
        <taxon>Pseudomonadati</taxon>
        <taxon>Bacteroidota</taxon>
        <taxon>Saprospiria</taxon>
        <taxon>Saprospirales</taxon>
        <taxon>Haliscomenobacteraceae</taxon>
        <taxon>Haliscomenobacter</taxon>
    </lineage>
</organism>
<name>F4KRF8_HALH1</name>
<protein>
    <submittedName>
        <fullName evidence="1">Hypothetical cytosolic protein</fullName>
    </submittedName>
</protein>
<dbReference type="NCBIfam" id="TIGR04019">
    <property type="entry name" value="B_thiol_YtxJ"/>
    <property type="match status" value="1"/>
</dbReference>
<dbReference type="Proteomes" id="UP000008461">
    <property type="component" value="Chromosome"/>
</dbReference>
<evidence type="ECO:0000313" key="2">
    <source>
        <dbReference type="Proteomes" id="UP000008461"/>
    </source>
</evidence>
<dbReference type="HOGENOM" id="CLU_153787_0_0_10"/>
<dbReference type="AlphaFoldDB" id="F4KRF8"/>
<dbReference type="STRING" id="760192.Halhy_0034"/>
<evidence type="ECO:0000313" key="1">
    <source>
        <dbReference type="EMBL" id="AEE47948.1"/>
    </source>
</evidence>
<dbReference type="eggNOG" id="COG3118">
    <property type="taxonomic scope" value="Bacteria"/>
</dbReference>
<dbReference type="EMBL" id="CP002691">
    <property type="protein sequence ID" value="AEE47948.1"/>
    <property type="molecule type" value="Genomic_DNA"/>
</dbReference>
<dbReference type="SUPFAM" id="SSF52833">
    <property type="entry name" value="Thioredoxin-like"/>
    <property type="match status" value="1"/>
</dbReference>
<sequence>MGYLENFNQAQKSEVFEGWKVLQDEQQLEEILEASKQKPIVIFKHSTRCGTSERAKYTLMDNWDFAGHELDFYYLDLLKFRTISNRIATDYNITHQSPQVLLVKDGKVAFHTSHHRISITGLRENL</sequence>
<dbReference type="InterPro" id="IPR022551">
    <property type="entry name" value="BrxC"/>
</dbReference>
<dbReference type="RefSeq" id="WP_013762512.1">
    <property type="nucleotide sequence ID" value="NC_015510.1"/>
</dbReference>
<dbReference type="InterPro" id="IPR036249">
    <property type="entry name" value="Thioredoxin-like_sf"/>
</dbReference>
<dbReference type="Gene3D" id="3.40.30.10">
    <property type="entry name" value="Glutaredoxin"/>
    <property type="match status" value="1"/>
</dbReference>